<evidence type="ECO:0000313" key="1">
    <source>
        <dbReference type="EMBL" id="GIM89289.1"/>
    </source>
</evidence>
<name>A0A919T4N6_9ACTN</name>
<evidence type="ECO:0000313" key="2">
    <source>
        <dbReference type="Proteomes" id="UP000677082"/>
    </source>
</evidence>
<accession>A0A919T4N6</accession>
<reference evidence="1 2" key="1">
    <citation type="submission" date="2021-03" db="EMBL/GenBank/DDBJ databases">
        <title>Whole genome shotgun sequence of Actinoplanes toevensis NBRC 105298.</title>
        <authorList>
            <person name="Komaki H."/>
            <person name="Tamura T."/>
        </authorList>
    </citation>
    <scope>NUCLEOTIDE SEQUENCE [LARGE SCALE GENOMIC DNA]</scope>
    <source>
        <strain evidence="1 2">NBRC 105298</strain>
    </source>
</reference>
<comment type="caution">
    <text evidence="1">The sequence shown here is derived from an EMBL/GenBank/DDBJ whole genome shotgun (WGS) entry which is preliminary data.</text>
</comment>
<dbReference type="Proteomes" id="UP000677082">
    <property type="component" value="Unassembled WGS sequence"/>
</dbReference>
<gene>
    <name evidence="1" type="ORF">Ato02nite_010820</name>
</gene>
<protein>
    <submittedName>
        <fullName evidence="1">Uncharacterized protein</fullName>
    </submittedName>
</protein>
<dbReference type="PROSITE" id="PS51257">
    <property type="entry name" value="PROKAR_LIPOPROTEIN"/>
    <property type="match status" value="1"/>
</dbReference>
<dbReference type="EMBL" id="BOQN01000012">
    <property type="protein sequence ID" value="GIM89289.1"/>
    <property type="molecule type" value="Genomic_DNA"/>
</dbReference>
<organism evidence="1 2">
    <name type="scientific">Paractinoplanes toevensis</name>
    <dbReference type="NCBI Taxonomy" id="571911"/>
    <lineage>
        <taxon>Bacteria</taxon>
        <taxon>Bacillati</taxon>
        <taxon>Actinomycetota</taxon>
        <taxon>Actinomycetes</taxon>
        <taxon>Micromonosporales</taxon>
        <taxon>Micromonosporaceae</taxon>
        <taxon>Paractinoplanes</taxon>
    </lineage>
</organism>
<sequence>MGLSWRWMPLLLVAALAGGCSDGDDSPVFLTAPADFCPQAGVSAGPEREPLAADFVPVSAVACNYDILIGSRASPGTGGRWVAARRATGSLDGLVAALRTPPPTGGSDDDVCMAMYQVPVFVALTDANGRTVLPAVPGTPCGFRLGAVDTAIEALTWTEIR</sequence>
<keyword evidence="2" id="KW-1185">Reference proteome</keyword>
<proteinExistence type="predicted"/>
<dbReference type="AlphaFoldDB" id="A0A919T4N6"/>